<evidence type="ECO:0000256" key="10">
    <source>
        <dbReference type="RuleBase" id="RU004324"/>
    </source>
</evidence>
<comment type="similarity">
    <text evidence="10">Belongs to the ribose-phosphate pyrophosphokinase family.</text>
</comment>
<dbReference type="GO" id="GO:0000287">
    <property type="term" value="F:magnesium ion binding"/>
    <property type="evidence" value="ECO:0007669"/>
    <property type="project" value="InterPro"/>
</dbReference>
<proteinExistence type="inferred from homology"/>
<dbReference type="SMART" id="SM01400">
    <property type="entry name" value="Pribosyltran_N"/>
    <property type="match status" value="1"/>
</dbReference>
<keyword evidence="4 10" id="KW-0545">Nucleotide biosynthesis</keyword>
<dbReference type="Gene3D" id="3.40.50.2020">
    <property type="match status" value="2"/>
</dbReference>
<evidence type="ECO:0000256" key="8">
    <source>
        <dbReference type="ARBA" id="ARBA00022842"/>
    </source>
</evidence>
<dbReference type="SUPFAM" id="SSF53271">
    <property type="entry name" value="PRTase-like"/>
    <property type="match status" value="2"/>
</dbReference>
<dbReference type="Pfam" id="PF00156">
    <property type="entry name" value="Pribosyltran"/>
    <property type="match status" value="1"/>
</dbReference>
<dbReference type="InterPro" id="IPR029099">
    <property type="entry name" value="Pribosyltran_N"/>
</dbReference>
<evidence type="ECO:0000256" key="4">
    <source>
        <dbReference type="ARBA" id="ARBA00022727"/>
    </source>
</evidence>
<dbReference type="RefSeq" id="WP_104206230.1">
    <property type="nucleotide sequence ID" value="NZ_PHHC01000002.1"/>
</dbReference>
<feature type="domain" description="Ribose-phosphate pyrophosphokinase N-terminal" evidence="12">
    <location>
        <begin position="1"/>
        <end position="117"/>
    </location>
</feature>
<evidence type="ECO:0000313" key="14">
    <source>
        <dbReference type="Proteomes" id="UP000239425"/>
    </source>
</evidence>
<evidence type="ECO:0000256" key="2">
    <source>
        <dbReference type="ARBA" id="ARBA00022679"/>
    </source>
</evidence>
<dbReference type="EMBL" id="PHHC01000002">
    <property type="protein sequence ID" value="PPE06961.1"/>
    <property type="molecule type" value="Genomic_DNA"/>
</dbReference>
<dbReference type="InterPro" id="IPR029057">
    <property type="entry name" value="PRTase-like"/>
</dbReference>
<dbReference type="Pfam" id="PF13793">
    <property type="entry name" value="Pribosyltran_N"/>
    <property type="match status" value="1"/>
</dbReference>
<dbReference type="OrthoDB" id="9777067at2"/>
<keyword evidence="2" id="KW-0808">Transferase</keyword>
<keyword evidence="7" id="KW-0067">ATP-binding</keyword>
<evidence type="ECO:0000259" key="11">
    <source>
        <dbReference type="Pfam" id="PF00156"/>
    </source>
</evidence>
<comment type="catalytic activity">
    <reaction evidence="9">
        <text>D-ribose 5-phosphate + ATP = 5-phospho-alpha-D-ribose 1-diphosphate + AMP + H(+)</text>
        <dbReference type="Rhea" id="RHEA:15609"/>
        <dbReference type="ChEBI" id="CHEBI:15378"/>
        <dbReference type="ChEBI" id="CHEBI:30616"/>
        <dbReference type="ChEBI" id="CHEBI:58017"/>
        <dbReference type="ChEBI" id="CHEBI:78346"/>
        <dbReference type="ChEBI" id="CHEBI:456215"/>
        <dbReference type="EC" id="2.7.6.1"/>
    </reaction>
</comment>
<protein>
    <recommendedName>
        <fullName evidence="1">ribose-phosphate diphosphokinase</fullName>
        <ecNumber evidence="1">2.7.6.1</ecNumber>
    </recommendedName>
</protein>
<dbReference type="EC" id="2.7.6.1" evidence="1"/>
<comment type="caution">
    <text evidence="13">The sequence shown here is derived from an EMBL/GenBank/DDBJ whole genome shotgun (WGS) entry which is preliminary data.</text>
</comment>
<organism evidence="13 14">
    <name type="scientific">Holospora curviuscula</name>
    <dbReference type="NCBI Taxonomy" id="1082868"/>
    <lineage>
        <taxon>Bacteria</taxon>
        <taxon>Pseudomonadati</taxon>
        <taxon>Pseudomonadota</taxon>
        <taxon>Alphaproteobacteria</taxon>
        <taxon>Holosporales</taxon>
        <taxon>Holosporaceae</taxon>
        <taxon>Holospora</taxon>
    </lineage>
</organism>
<evidence type="ECO:0000256" key="9">
    <source>
        <dbReference type="ARBA" id="ARBA00049535"/>
    </source>
</evidence>
<keyword evidence="6 13" id="KW-0418">Kinase</keyword>
<feature type="domain" description="Phosphoribosyltransferase" evidence="11">
    <location>
        <begin position="154"/>
        <end position="244"/>
    </location>
</feature>
<accession>A0A2S5RI11</accession>
<keyword evidence="14" id="KW-1185">Reference proteome</keyword>
<name>A0A2S5RI11_9PROT</name>
<reference evidence="13 14" key="1">
    <citation type="submission" date="2017-11" db="EMBL/GenBank/DDBJ databases">
        <title>Comparative genomic analysis of Holospora spp., intranuclear symbionts of paramecia.</title>
        <authorList>
            <person name="Garushyants S.K."/>
            <person name="Beliavskaya A."/>
            <person name="Malko D.B."/>
            <person name="Logacheva M.D."/>
            <person name="Rautian M.S."/>
            <person name="Gelfand M.S."/>
        </authorList>
    </citation>
    <scope>NUCLEOTIDE SEQUENCE [LARGE SCALE GENOMIC DNA]</scope>
    <source>
        <strain evidence="14">02AZ16</strain>
    </source>
</reference>
<keyword evidence="5" id="KW-0547">Nucleotide-binding</keyword>
<dbReference type="GO" id="GO:0006164">
    <property type="term" value="P:purine nucleotide biosynthetic process"/>
    <property type="evidence" value="ECO:0007669"/>
    <property type="project" value="TreeGrafter"/>
</dbReference>
<dbReference type="GO" id="GO:0005524">
    <property type="term" value="F:ATP binding"/>
    <property type="evidence" value="ECO:0007669"/>
    <property type="project" value="UniProtKB-KW"/>
</dbReference>
<dbReference type="InterPro" id="IPR000836">
    <property type="entry name" value="PRTase_dom"/>
</dbReference>
<evidence type="ECO:0000256" key="3">
    <source>
        <dbReference type="ARBA" id="ARBA00022723"/>
    </source>
</evidence>
<evidence type="ECO:0000256" key="5">
    <source>
        <dbReference type="ARBA" id="ARBA00022741"/>
    </source>
</evidence>
<dbReference type="PANTHER" id="PTHR10210:SF32">
    <property type="entry name" value="RIBOSE-PHOSPHATE PYROPHOSPHOKINASE 2"/>
    <property type="match status" value="1"/>
</dbReference>
<dbReference type="AlphaFoldDB" id="A0A2S5RI11"/>
<dbReference type="NCBIfam" id="TIGR01251">
    <property type="entry name" value="ribP_PPkin"/>
    <property type="match status" value="1"/>
</dbReference>
<dbReference type="GO" id="GO:0006015">
    <property type="term" value="P:5-phosphoribose 1-diphosphate biosynthetic process"/>
    <property type="evidence" value="ECO:0007669"/>
    <property type="project" value="TreeGrafter"/>
</dbReference>
<evidence type="ECO:0000313" key="13">
    <source>
        <dbReference type="EMBL" id="PPE06961.1"/>
    </source>
</evidence>
<evidence type="ECO:0000256" key="7">
    <source>
        <dbReference type="ARBA" id="ARBA00022840"/>
    </source>
</evidence>
<dbReference type="Proteomes" id="UP000239425">
    <property type="component" value="Unassembled WGS sequence"/>
</dbReference>
<dbReference type="FunFam" id="3.40.50.2020:FF:000007">
    <property type="entry name" value="Ribose-phosphate pyrophosphokinase"/>
    <property type="match status" value="1"/>
</dbReference>
<dbReference type="NCBIfam" id="NF002320">
    <property type="entry name" value="PRK01259.1"/>
    <property type="match status" value="1"/>
</dbReference>
<dbReference type="InterPro" id="IPR005946">
    <property type="entry name" value="Rib-P_diPkinase"/>
</dbReference>
<keyword evidence="8" id="KW-0460">Magnesium</keyword>
<sequence>MIVISGNSHPILAKQIAGKLRCDCIIANTKKFSDQELKIQINNNLYGDDVIILQSTTKPANDHLMELLLLADTAKRANCNSITAVIPYFGYSRQDRPSYEYGPISARLVARLLEISGIDRVITLDLHSRQSEGFFKIEVKNLDPTDLFMNVLEKSNYDIVVSPDSGGLLKAQILASKLGTDLAIMNKIRDFNGKCTIFDVIGNITEKNCIIIDDIVDTGGTLCEALKMLIQNGAHSVSACITHAVFSENCISRIRKARFNKLFVTDTLYHRKLPSFIKVIETSEMIVKLLLGCNK</sequence>
<dbReference type="GO" id="GO:0005737">
    <property type="term" value="C:cytoplasm"/>
    <property type="evidence" value="ECO:0007669"/>
    <property type="project" value="TreeGrafter"/>
</dbReference>
<dbReference type="GO" id="GO:0016301">
    <property type="term" value="F:kinase activity"/>
    <property type="evidence" value="ECO:0007669"/>
    <property type="project" value="UniProtKB-KW"/>
</dbReference>
<evidence type="ECO:0000256" key="1">
    <source>
        <dbReference type="ARBA" id="ARBA00013247"/>
    </source>
</evidence>
<dbReference type="PANTHER" id="PTHR10210">
    <property type="entry name" value="RIBOSE-PHOSPHATE DIPHOSPHOKINASE FAMILY MEMBER"/>
    <property type="match status" value="1"/>
</dbReference>
<dbReference type="GO" id="GO:0004749">
    <property type="term" value="F:ribose phosphate diphosphokinase activity"/>
    <property type="evidence" value="ECO:0007669"/>
    <property type="project" value="UniProtKB-EC"/>
</dbReference>
<keyword evidence="3" id="KW-0479">Metal-binding</keyword>
<evidence type="ECO:0000256" key="6">
    <source>
        <dbReference type="ARBA" id="ARBA00022777"/>
    </source>
</evidence>
<evidence type="ECO:0000259" key="12">
    <source>
        <dbReference type="Pfam" id="PF13793"/>
    </source>
</evidence>
<dbReference type="CDD" id="cd06223">
    <property type="entry name" value="PRTases_typeI"/>
    <property type="match status" value="1"/>
</dbReference>
<gene>
    <name evidence="13" type="ORF">HCUR_00025</name>
</gene>
<dbReference type="GO" id="GO:0002189">
    <property type="term" value="C:ribose phosphate diphosphokinase complex"/>
    <property type="evidence" value="ECO:0007669"/>
    <property type="project" value="TreeGrafter"/>
</dbReference>